<keyword evidence="1" id="KW-0812">Transmembrane</keyword>
<dbReference type="EMBL" id="ML119899">
    <property type="protein sequence ID" value="RPA71789.1"/>
    <property type="molecule type" value="Genomic_DNA"/>
</dbReference>
<proteinExistence type="predicted"/>
<reference evidence="2 3" key="1">
    <citation type="journal article" date="2018" name="Nat. Ecol. Evol.">
        <title>Pezizomycetes genomes reveal the molecular basis of ectomycorrhizal truffle lifestyle.</title>
        <authorList>
            <person name="Murat C."/>
            <person name="Payen T."/>
            <person name="Noel B."/>
            <person name="Kuo A."/>
            <person name="Morin E."/>
            <person name="Chen J."/>
            <person name="Kohler A."/>
            <person name="Krizsan K."/>
            <person name="Balestrini R."/>
            <person name="Da Silva C."/>
            <person name="Montanini B."/>
            <person name="Hainaut M."/>
            <person name="Levati E."/>
            <person name="Barry K.W."/>
            <person name="Belfiori B."/>
            <person name="Cichocki N."/>
            <person name="Clum A."/>
            <person name="Dockter R.B."/>
            <person name="Fauchery L."/>
            <person name="Guy J."/>
            <person name="Iotti M."/>
            <person name="Le Tacon F."/>
            <person name="Lindquist E.A."/>
            <person name="Lipzen A."/>
            <person name="Malagnac F."/>
            <person name="Mello A."/>
            <person name="Molinier V."/>
            <person name="Miyauchi S."/>
            <person name="Poulain J."/>
            <person name="Riccioni C."/>
            <person name="Rubini A."/>
            <person name="Sitrit Y."/>
            <person name="Splivallo R."/>
            <person name="Traeger S."/>
            <person name="Wang M."/>
            <person name="Zifcakova L."/>
            <person name="Wipf D."/>
            <person name="Zambonelli A."/>
            <person name="Paolocci F."/>
            <person name="Nowrousian M."/>
            <person name="Ottonello S."/>
            <person name="Baldrian P."/>
            <person name="Spatafora J.W."/>
            <person name="Henrissat B."/>
            <person name="Nagy L.G."/>
            <person name="Aury J.M."/>
            <person name="Wincker P."/>
            <person name="Grigoriev I.V."/>
            <person name="Bonfante P."/>
            <person name="Martin F.M."/>
        </authorList>
    </citation>
    <scope>NUCLEOTIDE SEQUENCE [LARGE SCALE GENOMIC DNA]</scope>
    <source>
        <strain evidence="2 3">RN42</strain>
    </source>
</reference>
<sequence>MESFVRSLELADPLHEISYLYQDVLALREESMITVELWSTFSDGYRKEGLDALKFEASSIFNNPSIRAWNQDRSYQADFQMLISYASFINCLDDVDVEWLRLRSYTRIDYDEAEEKQILGKLMKEDPLFDSFSRKLDTFHAFVGILLFFSRFILLPQYFRKATPNEAAQHAFAFYTILDYSNNIFNEIRLGSWGGHQFRPRLEAGLVRKMQLDLLELALECVFRDIKEYLVAIVIDANKAPDVTLWQEKDSFGGRILKSWWLVNFLADNRSESVEARIWRHLQSPE</sequence>
<keyword evidence="1" id="KW-0472">Membrane</keyword>
<gene>
    <name evidence="2" type="ORF">BJ508DRAFT_85178</name>
</gene>
<accession>A0A3N4HBG3</accession>
<evidence type="ECO:0000256" key="1">
    <source>
        <dbReference type="SAM" id="Phobius"/>
    </source>
</evidence>
<protein>
    <submittedName>
        <fullName evidence="2">Uncharacterized protein</fullName>
    </submittedName>
</protein>
<keyword evidence="1" id="KW-1133">Transmembrane helix</keyword>
<keyword evidence="3" id="KW-1185">Reference proteome</keyword>
<dbReference type="AlphaFoldDB" id="A0A3N4HBG3"/>
<dbReference type="Proteomes" id="UP000275078">
    <property type="component" value="Unassembled WGS sequence"/>
</dbReference>
<organism evidence="2 3">
    <name type="scientific">Ascobolus immersus RN42</name>
    <dbReference type="NCBI Taxonomy" id="1160509"/>
    <lineage>
        <taxon>Eukaryota</taxon>
        <taxon>Fungi</taxon>
        <taxon>Dikarya</taxon>
        <taxon>Ascomycota</taxon>
        <taxon>Pezizomycotina</taxon>
        <taxon>Pezizomycetes</taxon>
        <taxon>Pezizales</taxon>
        <taxon>Ascobolaceae</taxon>
        <taxon>Ascobolus</taxon>
    </lineage>
</organism>
<feature type="transmembrane region" description="Helical" evidence="1">
    <location>
        <begin position="139"/>
        <end position="159"/>
    </location>
</feature>
<evidence type="ECO:0000313" key="2">
    <source>
        <dbReference type="EMBL" id="RPA71789.1"/>
    </source>
</evidence>
<name>A0A3N4HBG3_ASCIM</name>
<evidence type="ECO:0000313" key="3">
    <source>
        <dbReference type="Proteomes" id="UP000275078"/>
    </source>
</evidence>